<protein>
    <submittedName>
        <fullName evidence="2">Uncharacterized protein</fullName>
    </submittedName>
</protein>
<name>A0ABD3Q953_9STRA</name>
<comment type="caution">
    <text evidence="2">The sequence shown here is derived from an EMBL/GenBank/DDBJ whole genome shotgun (WGS) entry which is preliminary data.</text>
</comment>
<proteinExistence type="predicted"/>
<feature type="region of interest" description="Disordered" evidence="1">
    <location>
        <begin position="114"/>
        <end position="146"/>
    </location>
</feature>
<sequence>MNYQPLHRDSNKGPNDTSHEKTKALACPLDPVECIKETNYNNHVAASSSEHADDDKENVHKQLGDDADDVRLKMKSSINMGKKSSRITIGKVGSAPINVSSPSNYSSVIEIQRRGGNDDPDNHNDGTDMHDSGYFTTGTESTGKNCHSKTMRLRESVEEGLLVKTRPTSQGAELNPDKSNLVAPPGRLTVLISNGVNNYYQASNQKAALSLLGDLRIPHDVVDGMDPSQKERRDAFFEISGVRGNYPQIFLTSETGDEHSFLGGYDWLHDIDLKDLEAIVVIERNSSGKDEPRRGPVDASATPSLAKITRPSLTILISKGVYDNDQAARQKSSLDLLDDLCIPYDIVDGMDQLQLEKRDVLFTISGIRGNYPQIFFRAKDGDGGYIYLGGYDWLRKLHESEIADLKLFGGNQEK</sequence>
<gene>
    <name evidence="2" type="ORF">ACHAW5_004421</name>
</gene>
<dbReference type="Proteomes" id="UP001530315">
    <property type="component" value="Unassembled WGS sequence"/>
</dbReference>
<evidence type="ECO:0000313" key="3">
    <source>
        <dbReference type="Proteomes" id="UP001530315"/>
    </source>
</evidence>
<keyword evidence="3" id="KW-1185">Reference proteome</keyword>
<feature type="region of interest" description="Disordered" evidence="1">
    <location>
        <begin position="1"/>
        <end position="23"/>
    </location>
</feature>
<dbReference type="EMBL" id="JALLAZ020000385">
    <property type="protein sequence ID" value="KAL3796519.1"/>
    <property type="molecule type" value="Genomic_DNA"/>
</dbReference>
<reference evidence="2 3" key="1">
    <citation type="submission" date="2024-10" db="EMBL/GenBank/DDBJ databases">
        <title>Updated reference genomes for cyclostephanoid diatoms.</title>
        <authorList>
            <person name="Roberts W.R."/>
            <person name="Alverson A.J."/>
        </authorList>
    </citation>
    <scope>NUCLEOTIDE SEQUENCE [LARGE SCALE GENOMIC DNA]</scope>
    <source>
        <strain evidence="2 3">AJA276-08</strain>
    </source>
</reference>
<feature type="compositionally biased region" description="Basic and acidic residues" evidence="1">
    <location>
        <begin position="114"/>
        <end position="131"/>
    </location>
</feature>
<feature type="compositionally biased region" description="Polar residues" evidence="1">
    <location>
        <begin position="134"/>
        <end position="145"/>
    </location>
</feature>
<evidence type="ECO:0000313" key="2">
    <source>
        <dbReference type="EMBL" id="KAL3796519.1"/>
    </source>
</evidence>
<accession>A0ABD3Q953</accession>
<evidence type="ECO:0000256" key="1">
    <source>
        <dbReference type="SAM" id="MobiDB-lite"/>
    </source>
</evidence>
<organism evidence="2 3">
    <name type="scientific">Stephanodiscus triporus</name>
    <dbReference type="NCBI Taxonomy" id="2934178"/>
    <lineage>
        <taxon>Eukaryota</taxon>
        <taxon>Sar</taxon>
        <taxon>Stramenopiles</taxon>
        <taxon>Ochrophyta</taxon>
        <taxon>Bacillariophyta</taxon>
        <taxon>Coscinodiscophyceae</taxon>
        <taxon>Thalassiosirophycidae</taxon>
        <taxon>Stephanodiscales</taxon>
        <taxon>Stephanodiscaceae</taxon>
        <taxon>Stephanodiscus</taxon>
    </lineage>
</organism>
<dbReference type="AlphaFoldDB" id="A0ABD3Q953"/>